<evidence type="ECO:0000313" key="3">
    <source>
        <dbReference type="Proteomes" id="UP000191010"/>
    </source>
</evidence>
<feature type="transmembrane region" description="Helical" evidence="1">
    <location>
        <begin position="12"/>
        <end position="30"/>
    </location>
</feature>
<keyword evidence="1" id="KW-1133">Transmembrane helix</keyword>
<dbReference type="EMBL" id="CP019952">
    <property type="protein sequence ID" value="AQW70399.1"/>
    <property type="molecule type" value="Genomic_DNA"/>
</dbReference>
<keyword evidence="1" id="KW-0472">Membrane</keyword>
<reference evidence="2 3" key="1">
    <citation type="submission" date="2017-02" db="EMBL/GenBank/DDBJ databases">
        <authorList>
            <person name="Guo L."/>
        </authorList>
    </citation>
    <scope>NUCLEOTIDE SEQUENCE [LARGE SCALE GENOMIC DNA]</scope>
    <source>
        <strain evidence="2 3">PRS09-11288</strain>
    </source>
</reference>
<dbReference type="RefSeq" id="WP_078479292.1">
    <property type="nucleotide sequence ID" value="NZ_CP019952.1"/>
</dbReference>
<evidence type="ECO:0008006" key="4">
    <source>
        <dbReference type="Google" id="ProtNLM"/>
    </source>
</evidence>
<dbReference type="Proteomes" id="UP000191010">
    <property type="component" value="Chromosome"/>
</dbReference>
<accession>A0ABN4Y4T8</accession>
<gene>
    <name evidence="2" type="ORF">B2J77_20285</name>
</gene>
<protein>
    <recommendedName>
        <fullName evidence="4">Transcriptional regulator</fullName>
    </recommendedName>
</protein>
<evidence type="ECO:0000313" key="2">
    <source>
        <dbReference type="EMBL" id="AQW70399.1"/>
    </source>
</evidence>
<dbReference type="Gene3D" id="3.40.50.2300">
    <property type="match status" value="1"/>
</dbReference>
<dbReference type="InterPro" id="IPR011006">
    <property type="entry name" value="CheY-like_superfamily"/>
</dbReference>
<proteinExistence type="predicted"/>
<keyword evidence="3" id="KW-1185">Reference proteome</keyword>
<organism evidence="2 3">
    <name type="scientific">Pseudomonas parafulva</name>
    <dbReference type="NCBI Taxonomy" id="157782"/>
    <lineage>
        <taxon>Bacteria</taxon>
        <taxon>Pseudomonadati</taxon>
        <taxon>Pseudomonadota</taxon>
        <taxon>Gammaproteobacteria</taxon>
        <taxon>Pseudomonadales</taxon>
        <taxon>Pseudomonadaceae</taxon>
        <taxon>Pseudomonas</taxon>
    </lineage>
</organism>
<sequence>MDITKITLVEFFVWAFGGVGASYLFYVLALKKNNSGVDAPSKAYSIEGDGNAINEVSNGSGNSQATVSVNVYASESGKDNPVGAGGAESKTEVSLERKKNNTRILFIDDETTFKLVKILKKSGWVHTKLVKDIDSLDQAEVYQADMIFVDIQGVGVELGFSEQGLGLASALKRKYPEKKIIIYSAEQTGDRFHRALREVDDFLPKDADPYQFQSIVEQYAKG</sequence>
<dbReference type="SUPFAM" id="SSF52172">
    <property type="entry name" value="CheY-like"/>
    <property type="match status" value="1"/>
</dbReference>
<name>A0ABN4Y4T8_9PSED</name>
<keyword evidence="1" id="KW-0812">Transmembrane</keyword>
<evidence type="ECO:0000256" key="1">
    <source>
        <dbReference type="SAM" id="Phobius"/>
    </source>
</evidence>